<protein>
    <submittedName>
        <fullName evidence="3">ABC transporter permease</fullName>
    </submittedName>
</protein>
<dbReference type="InterPro" id="IPR003399">
    <property type="entry name" value="Mce/MlaD"/>
</dbReference>
<feature type="domain" description="Mce/MlaD" evidence="2">
    <location>
        <begin position="40"/>
        <end position="116"/>
    </location>
</feature>
<keyword evidence="1" id="KW-0812">Transmembrane</keyword>
<keyword evidence="4" id="KW-1185">Reference proteome</keyword>
<dbReference type="EMBL" id="JZRB01000028">
    <property type="protein sequence ID" value="KJV31631.1"/>
    <property type="molecule type" value="Genomic_DNA"/>
</dbReference>
<dbReference type="Pfam" id="PF02470">
    <property type="entry name" value="MlaD"/>
    <property type="match status" value="1"/>
</dbReference>
<dbReference type="PANTHER" id="PTHR36698:SF2">
    <property type="entry name" value="MCE_MLAD DOMAIN-CONTAINING PROTEIN"/>
    <property type="match status" value="1"/>
</dbReference>
<dbReference type="Proteomes" id="UP000033651">
    <property type="component" value="Unassembled WGS sequence"/>
</dbReference>
<dbReference type="PANTHER" id="PTHR36698">
    <property type="entry name" value="BLL5892 PROTEIN"/>
    <property type="match status" value="1"/>
</dbReference>
<keyword evidence="1" id="KW-1133">Transmembrane helix</keyword>
<dbReference type="SUPFAM" id="SSF58104">
    <property type="entry name" value="Methyl-accepting chemotaxis protein (MCP) signaling domain"/>
    <property type="match status" value="1"/>
</dbReference>
<reference evidence="3 4" key="1">
    <citation type="submission" date="2015-03" db="EMBL/GenBank/DDBJ databases">
        <title>Draft genome sequence of Luteibacter yeojuensis strain SU11.</title>
        <authorList>
            <person name="Sulaiman J."/>
            <person name="Priya K."/>
            <person name="Chan K.-G."/>
        </authorList>
    </citation>
    <scope>NUCLEOTIDE SEQUENCE [LARGE SCALE GENOMIC DNA]</scope>
    <source>
        <strain evidence="3 4">SU11</strain>
    </source>
</reference>
<feature type="transmembrane region" description="Helical" evidence="1">
    <location>
        <begin position="6"/>
        <end position="29"/>
    </location>
</feature>
<proteinExistence type="predicted"/>
<dbReference type="RefSeq" id="WP_045830075.1">
    <property type="nucleotide sequence ID" value="NZ_JZRB01000028.1"/>
</dbReference>
<dbReference type="OrthoDB" id="9806984at2"/>
<gene>
    <name evidence="3" type="ORF">VI08_13250</name>
</gene>
<organism evidence="3 4">
    <name type="scientific">Luteibacter yeojuensis</name>
    <dbReference type="NCBI Taxonomy" id="345309"/>
    <lineage>
        <taxon>Bacteria</taxon>
        <taxon>Pseudomonadati</taxon>
        <taxon>Pseudomonadota</taxon>
        <taxon>Gammaproteobacteria</taxon>
        <taxon>Lysobacterales</taxon>
        <taxon>Rhodanobacteraceae</taxon>
        <taxon>Luteibacter</taxon>
    </lineage>
</organism>
<accession>A0A0F3KKF1</accession>
<name>A0A0F3KKF1_9GAMM</name>
<evidence type="ECO:0000259" key="2">
    <source>
        <dbReference type="Pfam" id="PF02470"/>
    </source>
</evidence>
<dbReference type="AlphaFoldDB" id="A0A0F3KKF1"/>
<evidence type="ECO:0000256" key="1">
    <source>
        <dbReference type="SAM" id="Phobius"/>
    </source>
</evidence>
<comment type="caution">
    <text evidence="3">The sequence shown here is derived from an EMBL/GenBank/DDBJ whole genome shotgun (WGS) entry which is preliminary data.</text>
</comment>
<evidence type="ECO:0000313" key="4">
    <source>
        <dbReference type="Proteomes" id="UP000033651"/>
    </source>
</evidence>
<evidence type="ECO:0000313" key="3">
    <source>
        <dbReference type="EMBL" id="KJV31631.1"/>
    </source>
</evidence>
<dbReference type="PATRIC" id="fig|345309.4.peg.1997"/>
<keyword evidence="1" id="KW-0472">Membrane</keyword>
<sequence length="312" mass="33557">METRAHHILIGLFTVLIVIGGLLFGIWLAKAHSEKEWNYYDVVFNEAVTGLSRGSAVQYNGIRLGDVNQLRLDPNDPRRVLARIRVSGDTPLRTDTHAKLALTGVTGVAIIQLSGGSPGSPLLVGHDGEVPIINADTSPLAKLLSNGEDLITNISQATARANELLSPANVHRIENTLDHLDKTTGVIADEREDIRSLIKQLAMATQQANDTLAESKALVHNANGLVEGQGKATLQSAQRAMASLEHSMASVDRLLNDNSDALNGGAASLGDLGPALRELRDTLSSLRSITRRLDENPSGYLFGREKTKEFTP</sequence>